<name>A0A413WSI4_9FIRM</name>
<evidence type="ECO:0000313" key="1">
    <source>
        <dbReference type="EMBL" id="GKH04580.1"/>
    </source>
</evidence>
<sequence length="652" mass="73919">MNYILRAVIHEDQWERQLEDIVWVCHEAGIEEVYLKEQCHQILMSPFPLEKHRRMAEIYGKMAERLKEEKITYSINLATSVGHVDCRLEKKDILPYSKFTGESLQPADSVYCILDEGWQKYIADVCTVYARTHPAVLMVDDDFRSLNHSDAFGCFCSLHARAVSEKLGREIDSSQLLEAVTRNTEEGRAVRKAWLEVNFEGQSKAAARIEQAVHSVDPAVRIGLMNSGEAAHALQGRDMESLLRTFAGANRPLSRPLGGAYSDCLHQDLIAVHQGMALSMAQLSSEVEIISEVENWPHTRFTKSLNMTGLQMKLHVLAGADKISMNVFDFMGTPYVQEMPMVELIRDKKPELLKMDGLRRGKEQDGLGVLWYPGQENLLETPGGRLEELVLKREFDTLFPLLGIPVCFREREVNLLSGVNALCCSREELMRLLEKGLILDGAAAGYLCRRGLGRYIGCEDVGAELRSPSAELLCGEEFHGSFSGNLLPTDWMRLEYKKIRIPLFQYDPDCEVLTVYVDKDRKVLGQGIVLYENRLGGRVCVIPGYIGTWQFAYRSRSWQMMRIVEWLSKGTFPVLVEDSPNIAPFYYSDRETGEGLLALLNTGLDVQTACLRRNANLCMYEEGMEENAYSLEPLELRVIRVGYERNEKENAS</sequence>
<dbReference type="RefSeq" id="WP_118042100.1">
    <property type="nucleotide sequence ID" value="NZ_BQNJ01000002.1"/>
</dbReference>
<reference evidence="1" key="1">
    <citation type="submission" date="2022-01" db="EMBL/GenBank/DDBJ databases">
        <title>Novel bile acid biosynthetic pathways are enriched in the microbiome of centenarians.</title>
        <authorList>
            <person name="Sato Y."/>
            <person name="Atarashi K."/>
            <person name="Plichta R.D."/>
            <person name="Arai Y."/>
            <person name="Sasajima S."/>
            <person name="Kearney M.S."/>
            <person name="Suda W."/>
            <person name="Takeshita K."/>
            <person name="Sasaki T."/>
            <person name="Okamoto S."/>
            <person name="Skelly N.A."/>
            <person name="Okamura Y."/>
            <person name="Vlamakis H."/>
            <person name="Li Y."/>
            <person name="Tanoue T."/>
            <person name="Takei H."/>
            <person name="Nittono H."/>
            <person name="Narushima S."/>
            <person name="Irie J."/>
            <person name="Itoh H."/>
            <person name="Moriya K."/>
            <person name="Sugiura Y."/>
            <person name="Suematsu M."/>
            <person name="Moritoki N."/>
            <person name="Shibata S."/>
            <person name="Littman R.D."/>
            <person name="Fischbach A.M."/>
            <person name="Uwamino Y."/>
            <person name="Inoue T."/>
            <person name="Honda A."/>
            <person name="Hattori M."/>
            <person name="Murai T."/>
            <person name="Xavier J.R."/>
            <person name="Hirose N."/>
            <person name="Honda K."/>
        </authorList>
    </citation>
    <scope>NUCLEOTIDE SEQUENCE</scope>
    <source>
        <strain evidence="1">CE91-St55</strain>
    </source>
</reference>
<organism evidence="1 2">
    <name type="scientific">Hungatella hathewayi</name>
    <dbReference type="NCBI Taxonomy" id="154046"/>
    <lineage>
        <taxon>Bacteria</taxon>
        <taxon>Bacillati</taxon>
        <taxon>Bacillota</taxon>
        <taxon>Clostridia</taxon>
        <taxon>Lachnospirales</taxon>
        <taxon>Lachnospiraceae</taxon>
        <taxon>Hungatella</taxon>
    </lineage>
</organism>
<protein>
    <submittedName>
        <fullName evidence="1">Uncharacterized protein</fullName>
    </submittedName>
</protein>
<dbReference type="AlphaFoldDB" id="A0A413WSI4"/>
<comment type="caution">
    <text evidence="1">The sequence shown here is derived from an EMBL/GenBank/DDBJ whole genome shotgun (WGS) entry which is preliminary data.</text>
</comment>
<proteinExistence type="predicted"/>
<evidence type="ECO:0000313" key="2">
    <source>
        <dbReference type="Proteomes" id="UP001055091"/>
    </source>
</evidence>
<dbReference type="Proteomes" id="UP001055091">
    <property type="component" value="Unassembled WGS sequence"/>
</dbReference>
<accession>A0A413WSI4</accession>
<gene>
    <name evidence="1" type="ORF">CE91St55_65610</name>
</gene>
<dbReference type="EMBL" id="BQNJ01000002">
    <property type="protein sequence ID" value="GKH04580.1"/>
    <property type="molecule type" value="Genomic_DNA"/>
</dbReference>